<reference evidence="1 2" key="1">
    <citation type="submission" date="2016-11" db="EMBL/GenBank/DDBJ databases">
        <authorList>
            <person name="Klemetsen T."/>
        </authorList>
    </citation>
    <scope>NUCLEOTIDE SEQUENCE [LARGE SCALE GENOMIC DNA]</scope>
    <source>
        <strain evidence="1">MT 2528</strain>
    </source>
</reference>
<name>A0ABY1H969_9GAMM</name>
<comment type="caution">
    <text evidence="1">The sequence shown here is derived from an EMBL/GenBank/DDBJ whole genome shotgun (WGS) entry which is preliminary data.</text>
</comment>
<proteinExistence type="predicted"/>
<dbReference type="RefSeq" id="WP_075473656.1">
    <property type="nucleotide sequence ID" value="NZ_CAWQZC010000047.1"/>
</dbReference>
<organism evidence="1 2">
    <name type="scientific">Moritella viscosa</name>
    <dbReference type="NCBI Taxonomy" id="80854"/>
    <lineage>
        <taxon>Bacteria</taxon>
        <taxon>Pseudomonadati</taxon>
        <taxon>Pseudomonadota</taxon>
        <taxon>Gammaproteobacteria</taxon>
        <taxon>Alteromonadales</taxon>
        <taxon>Moritellaceae</taxon>
        <taxon>Moritella</taxon>
    </lineage>
</organism>
<evidence type="ECO:0000313" key="1">
    <source>
        <dbReference type="EMBL" id="SGY84909.1"/>
    </source>
</evidence>
<evidence type="ECO:0008006" key="3">
    <source>
        <dbReference type="Google" id="ProtNLM"/>
    </source>
</evidence>
<accession>A0ABY1H969</accession>
<keyword evidence="2" id="KW-1185">Reference proteome</keyword>
<sequence>MLKTLEIHNKKKRLRKKLYLGEFAIYGFEFNCKVNTNTEEELDKFLDDIIDLVERRALVVAGGGEPENFDMFVCSSYRYGSVTEEDRNAFAKWLSNHSLVSEMTISELVDVNYGI</sequence>
<dbReference type="InterPro" id="IPR007416">
    <property type="entry name" value="YggL_50S_bp"/>
</dbReference>
<dbReference type="PANTHER" id="PTHR38778:SF1">
    <property type="entry name" value="CYTOPLASMIC PROTEIN"/>
    <property type="match status" value="1"/>
</dbReference>
<evidence type="ECO:0000313" key="2">
    <source>
        <dbReference type="Proteomes" id="UP000182660"/>
    </source>
</evidence>
<dbReference type="PANTHER" id="PTHR38778">
    <property type="entry name" value="CYTOPLASMIC PROTEIN-RELATED"/>
    <property type="match status" value="1"/>
</dbReference>
<dbReference type="Pfam" id="PF04320">
    <property type="entry name" value="YggL_50S_bp"/>
    <property type="match status" value="1"/>
</dbReference>
<protein>
    <recommendedName>
        <fullName evidence="3">DUF469 domain-containing protein</fullName>
    </recommendedName>
</protein>
<gene>
    <name evidence="1" type="ORF">MT2528_0747</name>
</gene>
<dbReference type="EMBL" id="FPLJ01000021">
    <property type="protein sequence ID" value="SGY84909.1"/>
    <property type="molecule type" value="Genomic_DNA"/>
</dbReference>
<dbReference type="Proteomes" id="UP000182660">
    <property type="component" value="Unassembled WGS sequence"/>
</dbReference>
<dbReference type="GeneID" id="61298264"/>